<name>A0A175RVY2_9HYPH</name>
<sequence length="134" mass="13813">MQLPSGATVAVVDGQKLSLFRNSGDEGQPNLTALPTESVNTDNKSGGKGHASSSANPDDSTQDEDGFVAGVTDILNNQAISGKLTKLVVIAAPKALGEMRKHYHAKLKEALVGEISKDLTGQTSADIEKAIAAA</sequence>
<dbReference type="Pfam" id="PF18856">
    <property type="entry name" value="baeRF_family12"/>
    <property type="match status" value="1"/>
</dbReference>
<dbReference type="PATRIC" id="fig|401562.4.peg.645"/>
<organism evidence="2 3">
    <name type="scientific">Aureimonas ureilytica</name>
    <dbReference type="NCBI Taxonomy" id="401562"/>
    <lineage>
        <taxon>Bacteria</taxon>
        <taxon>Pseudomonadati</taxon>
        <taxon>Pseudomonadota</taxon>
        <taxon>Alphaproteobacteria</taxon>
        <taxon>Hyphomicrobiales</taxon>
        <taxon>Aurantimonadaceae</taxon>
        <taxon>Aureimonas</taxon>
    </lineage>
</organism>
<keyword evidence="3" id="KW-1185">Reference proteome</keyword>
<feature type="compositionally biased region" description="Polar residues" evidence="1">
    <location>
        <begin position="29"/>
        <end position="43"/>
    </location>
</feature>
<feature type="region of interest" description="Disordered" evidence="1">
    <location>
        <begin position="20"/>
        <end position="65"/>
    </location>
</feature>
<dbReference type="InterPro" id="IPR041374">
    <property type="entry name" value="BaeRF_family12"/>
</dbReference>
<comment type="caution">
    <text evidence="2">The sequence shown here is derived from an EMBL/GenBank/DDBJ whole genome shotgun (WGS) entry which is preliminary data.</text>
</comment>
<dbReference type="RefSeq" id="WP_058599219.1">
    <property type="nucleotide sequence ID" value="NZ_LDQA01000013.1"/>
</dbReference>
<evidence type="ECO:0000313" key="2">
    <source>
        <dbReference type="EMBL" id="KTR07042.1"/>
    </source>
</evidence>
<evidence type="ECO:0000256" key="1">
    <source>
        <dbReference type="SAM" id="MobiDB-lite"/>
    </source>
</evidence>
<proteinExistence type="predicted"/>
<protein>
    <submittedName>
        <fullName evidence="2">Host cell attachment protein</fullName>
    </submittedName>
</protein>
<dbReference type="AlphaFoldDB" id="A0A175RVY2"/>
<dbReference type="EMBL" id="LDQA01000013">
    <property type="protein sequence ID" value="KTR07042.1"/>
    <property type="molecule type" value="Genomic_DNA"/>
</dbReference>
<dbReference type="Proteomes" id="UP000078529">
    <property type="component" value="Unassembled WGS sequence"/>
</dbReference>
<gene>
    <name evidence="2" type="ORF">NS365_05180</name>
</gene>
<accession>A0A175RVY2</accession>
<evidence type="ECO:0000313" key="3">
    <source>
        <dbReference type="Proteomes" id="UP000078529"/>
    </source>
</evidence>
<reference evidence="2 3" key="1">
    <citation type="journal article" date="2016" name="Front. Microbiol.">
        <title>Genomic Resource of Rice Seed Associated Bacteria.</title>
        <authorList>
            <person name="Midha S."/>
            <person name="Bansal K."/>
            <person name="Sharma S."/>
            <person name="Kumar N."/>
            <person name="Patil P.P."/>
            <person name="Chaudhry V."/>
            <person name="Patil P.B."/>
        </authorList>
    </citation>
    <scope>NUCLEOTIDE SEQUENCE [LARGE SCALE GENOMIC DNA]</scope>
    <source>
        <strain evidence="2 3">NS365</strain>
    </source>
</reference>